<evidence type="ECO:0000313" key="2">
    <source>
        <dbReference type="EMBL" id="KAJ8931427.1"/>
    </source>
</evidence>
<evidence type="ECO:0000313" key="3">
    <source>
        <dbReference type="Proteomes" id="UP001162156"/>
    </source>
</evidence>
<keyword evidence="3" id="KW-1185">Reference proteome</keyword>
<dbReference type="SUPFAM" id="SSF52821">
    <property type="entry name" value="Rhodanese/Cell cycle control phosphatase"/>
    <property type="match status" value="2"/>
</dbReference>
<gene>
    <name evidence="2" type="ORF">NQ314_015666</name>
</gene>
<sequence>NIAVANSTESLTNRITYAIRKGVQYSTDQSDIATYEEVEEIGTNKYKEILLIDVRGTRRANGNWEKKCLTQILAQQLGYKNLKNYLGGWTEWEERIQNNVNFEELKQLKDDPNYLLIDVREPNELVDDGFIPGSINIPLNDVEEVLTGASATEFREKYGRDKPGTDFNIIFSCRSGRRSANAQERVIALGFKNVYNYSGGWLDWAANTNKGNLKKLIYGKFKIILIQ</sequence>
<name>A0AAV8WY82_9CUCU</name>
<dbReference type="PANTHER" id="PTHR44086">
    <property type="entry name" value="THIOSULFATE SULFURTRANSFERASE RDL2, MITOCHONDRIAL-RELATED"/>
    <property type="match status" value="1"/>
</dbReference>
<dbReference type="InterPro" id="IPR001763">
    <property type="entry name" value="Rhodanese-like_dom"/>
</dbReference>
<dbReference type="PROSITE" id="PS50206">
    <property type="entry name" value="RHODANESE_3"/>
    <property type="match status" value="2"/>
</dbReference>
<feature type="domain" description="Rhodanese" evidence="1">
    <location>
        <begin position="110"/>
        <end position="209"/>
    </location>
</feature>
<dbReference type="EMBL" id="JANEYF010004346">
    <property type="protein sequence ID" value="KAJ8931427.1"/>
    <property type="molecule type" value="Genomic_DNA"/>
</dbReference>
<proteinExistence type="predicted"/>
<protein>
    <recommendedName>
        <fullName evidence="1">Rhodanese domain-containing protein</fullName>
    </recommendedName>
</protein>
<dbReference type="AlphaFoldDB" id="A0AAV8WY82"/>
<evidence type="ECO:0000259" key="1">
    <source>
        <dbReference type="PROSITE" id="PS50206"/>
    </source>
</evidence>
<feature type="non-terminal residue" evidence="2">
    <location>
        <position position="1"/>
    </location>
</feature>
<dbReference type="Gene3D" id="3.40.250.10">
    <property type="entry name" value="Rhodanese-like domain"/>
    <property type="match status" value="2"/>
</dbReference>
<dbReference type="Pfam" id="PF00581">
    <property type="entry name" value="Rhodanese"/>
    <property type="match status" value="2"/>
</dbReference>
<dbReference type="InterPro" id="IPR036873">
    <property type="entry name" value="Rhodanese-like_dom_sf"/>
</dbReference>
<dbReference type="Proteomes" id="UP001162156">
    <property type="component" value="Unassembled WGS sequence"/>
</dbReference>
<reference evidence="2" key="1">
    <citation type="journal article" date="2023" name="Insect Mol. Biol.">
        <title>Genome sequencing provides insights into the evolution of gene families encoding plant cell wall-degrading enzymes in longhorned beetles.</title>
        <authorList>
            <person name="Shin N.R."/>
            <person name="Okamura Y."/>
            <person name="Kirsch R."/>
            <person name="Pauchet Y."/>
        </authorList>
    </citation>
    <scope>NUCLEOTIDE SEQUENCE</scope>
    <source>
        <strain evidence="2">RBIC_L_NR</strain>
    </source>
</reference>
<organism evidence="2 3">
    <name type="scientific">Rhamnusium bicolor</name>
    <dbReference type="NCBI Taxonomy" id="1586634"/>
    <lineage>
        <taxon>Eukaryota</taxon>
        <taxon>Metazoa</taxon>
        <taxon>Ecdysozoa</taxon>
        <taxon>Arthropoda</taxon>
        <taxon>Hexapoda</taxon>
        <taxon>Insecta</taxon>
        <taxon>Pterygota</taxon>
        <taxon>Neoptera</taxon>
        <taxon>Endopterygota</taxon>
        <taxon>Coleoptera</taxon>
        <taxon>Polyphaga</taxon>
        <taxon>Cucujiformia</taxon>
        <taxon>Chrysomeloidea</taxon>
        <taxon>Cerambycidae</taxon>
        <taxon>Lepturinae</taxon>
        <taxon>Rhagiini</taxon>
        <taxon>Rhamnusium</taxon>
    </lineage>
</organism>
<comment type="caution">
    <text evidence="2">The sequence shown here is derived from an EMBL/GenBank/DDBJ whole genome shotgun (WGS) entry which is preliminary data.</text>
</comment>
<dbReference type="SMART" id="SM00450">
    <property type="entry name" value="RHOD"/>
    <property type="match status" value="1"/>
</dbReference>
<feature type="domain" description="Rhodanese" evidence="1">
    <location>
        <begin position="73"/>
        <end position="101"/>
    </location>
</feature>
<dbReference type="PANTHER" id="PTHR44086:SF10">
    <property type="entry name" value="THIOSULFATE SULFURTRANSFERASE_RHODANESE-LIKE DOMAIN-CONTAINING PROTEIN 3"/>
    <property type="match status" value="1"/>
</dbReference>
<accession>A0AAV8WY82</accession>